<dbReference type="GO" id="GO:0071555">
    <property type="term" value="P:cell wall organization"/>
    <property type="evidence" value="ECO:0007669"/>
    <property type="project" value="UniProtKB-KW"/>
</dbReference>
<dbReference type="AlphaFoldDB" id="A0AAW1WBM3"/>
<evidence type="ECO:0000313" key="12">
    <source>
        <dbReference type="Proteomes" id="UP001457282"/>
    </source>
</evidence>
<keyword evidence="7" id="KW-0961">Cell wall biogenesis/degradation</keyword>
<evidence type="ECO:0000256" key="10">
    <source>
        <dbReference type="SAM" id="SignalP"/>
    </source>
</evidence>
<dbReference type="SUPFAM" id="SSF51126">
    <property type="entry name" value="Pectin lyase-like"/>
    <property type="match status" value="1"/>
</dbReference>
<keyword evidence="12" id="KW-1185">Reference proteome</keyword>
<keyword evidence="4" id="KW-0964">Secreted</keyword>
<dbReference type="PANTHER" id="PTHR31375">
    <property type="match status" value="1"/>
</dbReference>
<comment type="similarity">
    <text evidence="2 9">Belongs to the glycosyl hydrolase 28 family.</text>
</comment>
<dbReference type="InterPro" id="IPR006626">
    <property type="entry name" value="PbH1"/>
</dbReference>
<dbReference type="Proteomes" id="UP001457282">
    <property type="component" value="Unassembled WGS sequence"/>
</dbReference>
<protein>
    <recommendedName>
        <fullName evidence="13">Polygalacturonase</fullName>
    </recommendedName>
</protein>
<feature type="signal peptide" evidence="10">
    <location>
        <begin position="1"/>
        <end position="16"/>
    </location>
</feature>
<reference evidence="11 12" key="1">
    <citation type="journal article" date="2023" name="G3 (Bethesda)">
        <title>A chromosome-length genome assembly and annotation of blackberry (Rubus argutus, cv. 'Hillquist').</title>
        <authorList>
            <person name="Bruna T."/>
            <person name="Aryal R."/>
            <person name="Dudchenko O."/>
            <person name="Sargent D.J."/>
            <person name="Mead D."/>
            <person name="Buti M."/>
            <person name="Cavallini A."/>
            <person name="Hytonen T."/>
            <person name="Andres J."/>
            <person name="Pham M."/>
            <person name="Weisz D."/>
            <person name="Mascagni F."/>
            <person name="Usai G."/>
            <person name="Natali L."/>
            <person name="Bassil N."/>
            <person name="Fernandez G.E."/>
            <person name="Lomsadze A."/>
            <person name="Armour M."/>
            <person name="Olukolu B."/>
            <person name="Poorten T."/>
            <person name="Britton C."/>
            <person name="Davik J."/>
            <person name="Ashrafi H."/>
            <person name="Aiden E.L."/>
            <person name="Borodovsky M."/>
            <person name="Worthington M."/>
        </authorList>
    </citation>
    <scope>NUCLEOTIDE SEQUENCE [LARGE SCALE GENOMIC DNA]</scope>
    <source>
        <strain evidence="11">PI 553951</strain>
    </source>
</reference>
<dbReference type="EMBL" id="JBEDUW010000006">
    <property type="protein sequence ID" value="KAK9921867.1"/>
    <property type="molecule type" value="Genomic_DNA"/>
</dbReference>
<dbReference type="InterPro" id="IPR011050">
    <property type="entry name" value="Pectin_lyase_fold/virulence"/>
</dbReference>
<evidence type="ECO:0000256" key="5">
    <source>
        <dbReference type="ARBA" id="ARBA00022801"/>
    </source>
</evidence>
<dbReference type="InterPro" id="IPR012334">
    <property type="entry name" value="Pectin_lyas_fold"/>
</dbReference>
<evidence type="ECO:0000313" key="11">
    <source>
        <dbReference type="EMBL" id="KAK9921867.1"/>
    </source>
</evidence>
<evidence type="ECO:0000256" key="8">
    <source>
        <dbReference type="PROSITE-ProRule" id="PRU10052"/>
    </source>
</evidence>
<keyword evidence="10" id="KW-0732">Signal</keyword>
<evidence type="ECO:0000256" key="4">
    <source>
        <dbReference type="ARBA" id="ARBA00022525"/>
    </source>
</evidence>
<evidence type="ECO:0000256" key="9">
    <source>
        <dbReference type="RuleBase" id="RU361169"/>
    </source>
</evidence>
<dbReference type="Gene3D" id="2.160.20.10">
    <property type="entry name" value="Single-stranded right-handed beta-helix, Pectin lyase-like"/>
    <property type="match status" value="1"/>
</dbReference>
<evidence type="ECO:0000256" key="1">
    <source>
        <dbReference type="ARBA" id="ARBA00004191"/>
    </source>
</evidence>
<gene>
    <name evidence="11" type="ORF">M0R45_030362</name>
</gene>
<keyword evidence="6 9" id="KW-0326">Glycosidase</keyword>
<comment type="caution">
    <text evidence="11">The sequence shown here is derived from an EMBL/GenBank/DDBJ whole genome shotgun (WGS) entry which is preliminary data.</text>
</comment>
<dbReference type="Pfam" id="PF00295">
    <property type="entry name" value="Glyco_hydro_28"/>
    <property type="match status" value="1"/>
</dbReference>
<name>A0AAW1WBM3_RUBAR</name>
<proteinExistence type="inferred from homology"/>
<evidence type="ECO:0000256" key="2">
    <source>
        <dbReference type="ARBA" id="ARBA00008834"/>
    </source>
</evidence>
<dbReference type="GO" id="GO:0005975">
    <property type="term" value="P:carbohydrate metabolic process"/>
    <property type="evidence" value="ECO:0007669"/>
    <property type="project" value="InterPro"/>
</dbReference>
<sequence length="428" mass="46541">MRKLVVSFFIIYIVTSLSFNVGCQETFNVFDYGAVGDGQNNDSEAFLKAWNALCVAKGTPTLVVPKEKTFLLQPTKFSGPCKSNDSIHVEILGKIVAPNTPQEWKECEKESWLLFSEVNNLIINGNETGVINGNGSPWWREVKKSKCYRPKALRFFKCNDLRLSGLTHVDSPKGHVSIVNCTNVIVSDLHIIAPDDSKNTDGIDIIMSRHVNIHDCIIGTGDDCIAINNGSVHVNVTNIVCGPGHGISVGSIGEEGAYETVAEVHVRNCTFNGTMNGARIKTWPGGSGYARNISFEKIKLIGAKNPIIIDQNYCNGKHHCGDSTWSSSAVEVSNVTYYDIQGTMADDQAIIFDCSKNADDTLACLNIVMKQINITSIDPETEISVLCKNVNGTIDATSPNVHCLQARTSTIVADSPDASSPDPNAYSF</sequence>
<dbReference type="GO" id="GO:0004650">
    <property type="term" value="F:polygalacturonase activity"/>
    <property type="evidence" value="ECO:0007669"/>
    <property type="project" value="InterPro"/>
</dbReference>
<evidence type="ECO:0000256" key="3">
    <source>
        <dbReference type="ARBA" id="ARBA00022512"/>
    </source>
</evidence>
<comment type="subcellular location">
    <subcellularLocation>
        <location evidence="1">Secreted</location>
        <location evidence="1">Cell wall</location>
    </subcellularLocation>
</comment>
<evidence type="ECO:0008006" key="13">
    <source>
        <dbReference type="Google" id="ProtNLM"/>
    </source>
</evidence>
<dbReference type="SMART" id="SM00710">
    <property type="entry name" value="PbH1"/>
    <property type="match status" value="5"/>
</dbReference>
<dbReference type="InterPro" id="IPR000743">
    <property type="entry name" value="Glyco_hydro_28"/>
</dbReference>
<feature type="chain" id="PRO_5043755094" description="Polygalacturonase" evidence="10">
    <location>
        <begin position="17"/>
        <end position="428"/>
    </location>
</feature>
<dbReference type="PROSITE" id="PS00502">
    <property type="entry name" value="POLYGALACTURONASE"/>
    <property type="match status" value="1"/>
</dbReference>
<keyword evidence="3" id="KW-0134">Cell wall</keyword>
<evidence type="ECO:0000256" key="7">
    <source>
        <dbReference type="ARBA" id="ARBA00023316"/>
    </source>
</evidence>
<feature type="active site" evidence="8">
    <location>
        <position position="245"/>
    </location>
</feature>
<keyword evidence="5 9" id="KW-0378">Hydrolase</keyword>
<organism evidence="11 12">
    <name type="scientific">Rubus argutus</name>
    <name type="common">Southern blackberry</name>
    <dbReference type="NCBI Taxonomy" id="59490"/>
    <lineage>
        <taxon>Eukaryota</taxon>
        <taxon>Viridiplantae</taxon>
        <taxon>Streptophyta</taxon>
        <taxon>Embryophyta</taxon>
        <taxon>Tracheophyta</taxon>
        <taxon>Spermatophyta</taxon>
        <taxon>Magnoliopsida</taxon>
        <taxon>eudicotyledons</taxon>
        <taxon>Gunneridae</taxon>
        <taxon>Pentapetalae</taxon>
        <taxon>rosids</taxon>
        <taxon>fabids</taxon>
        <taxon>Rosales</taxon>
        <taxon>Rosaceae</taxon>
        <taxon>Rosoideae</taxon>
        <taxon>Rosoideae incertae sedis</taxon>
        <taxon>Rubus</taxon>
    </lineage>
</organism>
<accession>A0AAW1WBM3</accession>
<evidence type="ECO:0000256" key="6">
    <source>
        <dbReference type="ARBA" id="ARBA00023295"/>
    </source>
</evidence>